<evidence type="ECO:0000313" key="3">
    <source>
        <dbReference type="Proteomes" id="UP000298416"/>
    </source>
</evidence>
<comment type="caution">
    <text evidence="2">The sequence shown here is derived from an EMBL/GenBank/DDBJ whole genome shotgun (WGS) entry which is preliminary data.</text>
</comment>
<proteinExistence type="predicted"/>
<dbReference type="EMBL" id="PNBA02000009">
    <property type="protein sequence ID" value="KAG6414242.1"/>
    <property type="molecule type" value="Genomic_DNA"/>
</dbReference>
<feature type="compositionally biased region" description="Low complexity" evidence="1">
    <location>
        <begin position="55"/>
        <end position="67"/>
    </location>
</feature>
<evidence type="ECO:0000313" key="2">
    <source>
        <dbReference type="EMBL" id="KAG6414242.1"/>
    </source>
</evidence>
<sequence>MELAMLGQAALPSHFWDDAFVTVNHPQPVLIPPQTALIPDPPTPPTEHHDHHSDLSSTHIPSSDSPSAQGTSSTRPMITRAKAGVFKPKLLIVFGTRLDWLLKDFEYFETFSLVVKPNTIRIILSLATSVNWSVTHLDVKMLFFMVILSKKFT</sequence>
<feature type="region of interest" description="Disordered" evidence="1">
    <location>
        <begin position="31"/>
        <end position="75"/>
    </location>
</feature>
<evidence type="ECO:0000256" key="1">
    <source>
        <dbReference type="SAM" id="MobiDB-lite"/>
    </source>
</evidence>
<reference evidence="2" key="1">
    <citation type="submission" date="2018-01" db="EMBL/GenBank/DDBJ databases">
        <authorList>
            <person name="Mao J.F."/>
        </authorList>
    </citation>
    <scope>NUCLEOTIDE SEQUENCE</scope>
    <source>
        <strain evidence="2">Huo1</strain>
        <tissue evidence="2">Leaf</tissue>
    </source>
</reference>
<accession>A0A8X8ZQH7</accession>
<dbReference type="Proteomes" id="UP000298416">
    <property type="component" value="Unassembled WGS sequence"/>
</dbReference>
<organism evidence="2">
    <name type="scientific">Salvia splendens</name>
    <name type="common">Scarlet sage</name>
    <dbReference type="NCBI Taxonomy" id="180675"/>
    <lineage>
        <taxon>Eukaryota</taxon>
        <taxon>Viridiplantae</taxon>
        <taxon>Streptophyta</taxon>
        <taxon>Embryophyta</taxon>
        <taxon>Tracheophyta</taxon>
        <taxon>Spermatophyta</taxon>
        <taxon>Magnoliopsida</taxon>
        <taxon>eudicotyledons</taxon>
        <taxon>Gunneridae</taxon>
        <taxon>Pentapetalae</taxon>
        <taxon>asterids</taxon>
        <taxon>lamiids</taxon>
        <taxon>Lamiales</taxon>
        <taxon>Lamiaceae</taxon>
        <taxon>Nepetoideae</taxon>
        <taxon>Mentheae</taxon>
        <taxon>Salviinae</taxon>
        <taxon>Salvia</taxon>
        <taxon>Salvia subgen. Calosphace</taxon>
        <taxon>core Calosphace</taxon>
    </lineage>
</organism>
<dbReference type="AlphaFoldDB" id="A0A8X8ZQH7"/>
<gene>
    <name evidence="2" type="ORF">SASPL_126960</name>
</gene>
<protein>
    <submittedName>
        <fullName evidence="2">Uncharacterized protein</fullName>
    </submittedName>
</protein>
<keyword evidence="3" id="KW-1185">Reference proteome</keyword>
<reference evidence="2" key="2">
    <citation type="submission" date="2020-08" db="EMBL/GenBank/DDBJ databases">
        <title>Plant Genome Project.</title>
        <authorList>
            <person name="Zhang R.-G."/>
        </authorList>
    </citation>
    <scope>NUCLEOTIDE SEQUENCE</scope>
    <source>
        <strain evidence="2">Huo1</strain>
        <tissue evidence="2">Leaf</tissue>
    </source>
</reference>
<name>A0A8X8ZQH7_SALSN</name>